<dbReference type="Proteomes" id="UP001608902">
    <property type="component" value="Unassembled WGS sequence"/>
</dbReference>
<organism evidence="2 3">
    <name type="scientific">Gnathostoma spinigerum</name>
    <dbReference type="NCBI Taxonomy" id="75299"/>
    <lineage>
        <taxon>Eukaryota</taxon>
        <taxon>Metazoa</taxon>
        <taxon>Ecdysozoa</taxon>
        <taxon>Nematoda</taxon>
        <taxon>Chromadorea</taxon>
        <taxon>Rhabditida</taxon>
        <taxon>Spirurina</taxon>
        <taxon>Gnathostomatomorpha</taxon>
        <taxon>Gnathostomatoidea</taxon>
        <taxon>Gnathostomatidae</taxon>
        <taxon>Gnathostoma</taxon>
    </lineage>
</organism>
<name>A0ABD6F0Q6_9BILA</name>
<proteinExistence type="predicted"/>
<protein>
    <submittedName>
        <fullName evidence="2">Uncharacterized protein</fullName>
    </submittedName>
</protein>
<dbReference type="EMBL" id="JBGFUD010047556">
    <property type="protein sequence ID" value="MFH4985122.1"/>
    <property type="molecule type" value="Genomic_DNA"/>
</dbReference>
<keyword evidence="1" id="KW-1133">Transmembrane helix</keyword>
<reference evidence="2 3" key="1">
    <citation type="submission" date="2024-08" db="EMBL/GenBank/DDBJ databases">
        <title>Gnathostoma spinigerum genome.</title>
        <authorList>
            <person name="Gonzalez-Bertolin B."/>
            <person name="Monzon S."/>
            <person name="Zaballos A."/>
            <person name="Jimenez P."/>
            <person name="Dekumyoy P."/>
            <person name="Varona S."/>
            <person name="Cuesta I."/>
            <person name="Sumanam S."/>
            <person name="Adisakwattana P."/>
            <person name="Gasser R.B."/>
            <person name="Hernandez-Gonzalez A."/>
            <person name="Young N.D."/>
            <person name="Perteguer M.J."/>
        </authorList>
    </citation>
    <scope>NUCLEOTIDE SEQUENCE [LARGE SCALE GENOMIC DNA]</scope>
    <source>
        <strain evidence="2">AL3</strain>
        <tissue evidence="2">Liver</tissue>
    </source>
</reference>
<feature type="non-terminal residue" evidence="2">
    <location>
        <position position="1"/>
    </location>
</feature>
<keyword evidence="1" id="KW-0812">Transmembrane</keyword>
<evidence type="ECO:0000313" key="2">
    <source>
        <dbReference type="EMBL" id="MFH4985122.1"/>
    </source>
</evidence>
<dbReference type="AlphaFoldDB" id="A0ABD6F0Q6"/>
<evidence type="ECO:0000313" key="3">
    <source>
        <dbReference type="Proteomes" id="UP001608902"/>
    </source>
</evidence>
<sequence length="70" mass="7822">ALLGKTIEKMRARRDAISLPLSEASTSTAFTPERAEFETFKNGVSLNFVTSSIFPVIVIVYLFELLNELQ</sequence>
<feature type="transmembrane region" description="Helical" evidence="1">
    <location>
        <begin position="44"/>
        <end position="63"/>
    </location>
</feature>
<gene>
    <name evidence="2" type="ORF">AB6A40_011831</name>
</gene>
<accession>A0ABD6F0Q6</accession>
<comment type="caution">
    <text evidence="2">The sequence shown here is derived from an EMBL/GenBank/DDBJ whole genome shotgun (WGS) entry which is preliminary data.</text>
</comment>
<keyword evidence="3" id="KW-1185">Reference proteome</keyword>
<keyword evidence="1" id="KW-0472">Membrane</keyword>
<evidence type="ECO:0000256" key="1">
    <source>
        <dbReference type="SAM" id="Phobius"/>
    </source>
</evidence>